<dbReference type="GO" id="GO:0009236">
    <property type="term" value="P:cobalamin biosynthetic process"/>
    <property type="evidence" value="ECO:0007669"/>
    <property type="project" value="InterPro"/>
</dbReference>
<keyword evidence="1" id="KW-0808">Transferase</keyword>
<dbReference type="NCBIfam" id="TIGR00708">
    <property type="entry name" value="cobA"/>
    <property type="match status" value="1"/>
</dbReference>
<dbReference type="GO" id="GO:0008817">
    <property type="term" value="F:corrinoid adenosyltransferase activity"/>
    <property type="evidence" value="ECO:0007669"/>
    <property type="project" value="InterPro"/>
</dbReference>
<proteinExistence type="predicted"/>
<dbReference type="AlphaFoldDB" id="H5Y549"/>
<sequence length="178" mass="19853">MMSNLAQGLVQIYTGNGKGKTTAAFGLALRAVGHGFRVYIIQFMKGIDGYGELDGIKRLSPECQLEHFGGQGWVHKGENLEGHLEEANKAFLRAEELILSGNWDIVILDEIVNAIWFELIPESRVLELLSKKPPHVELILTGRNASQALIERADLVTEMVPKKHPYEKGIMSRKGIEF</sequence>
<dbReference type="InterPro" id="IPR003724">
    <property type="entry name" value="CblAdoTrfase_CobA"/>
</dbReference>
<dbReference type="PANTHER" id="PTHR46638:SF1">
    <property type="entry name" value="CORRINOID ADENOSYLTRANSFERASE"/>
    <property type="match status" value="1"/>
</dbReference>
<dbReference type="GO" id="GO:0005524">
    <property type="term" value="F:ATP binding"/>
    <property type="evidence" value="ECO:0007669"/>
    <property type="project" value="InterPro"/>
</dbReference>
<dbReference type="eggNOG" id="COG2109">
    <property type="taxonomic scope" value="Bacteria"/>
</dbReference>
<dbReference type="InterPro" id="IPR027417">
    <property type="entry name" value="P-loop_NTPase"/>
</dbReference>
<reference evidence="1 2" key="1">
    <citation type="submission" date="2011-11" db="EMBL/GenBank/DDBJ databases">
        <title>The Noncontiguous Finished genome of Desulfosporosinus youngiae DSM 17734.</title>
        <authorList>
            <consortium name="US DOE Joint Genome Institute (JGI-PGF)"/>
            <person name="Lucas S."/>
            <person name="Han J."/>
            <person name="Lapidus A."/>
            <person name="Cheng J.-F."/>
            <person name="Goodwin L."/>
            <person name="Pitluck S."/>
            <person name="Peters L."/>
            <person name="Ovchinnikova G."/>
            <person name="Lu M."/>
            <person name="Land M.L."/>
            <person name="Hauser L."/>
            <person name="Pester M."/>
            <person name="Spring S."/>
            <person name="Ollivier B."/>
            <person name="Rattei T."/>
            <person name="Klenk H.-P."/>
            <person name="Wagner M."/>
            <person name="Loy A."/>
            <person name="Woyke T.J."/>
        </authorList>
    </citation>
    <scope>NUCLEOTIDE SEQUENCE [LARGE SCALE GENOMIC DNA]</scope>
    <source>
        <strain evidence="1 2">DSM 17734</strain>
    </source>
</reference>
<keyword evidence="2" id="KW-1185">Reference proteome</keyword>
<gene>
    <name evidence="1" type="ORF">DesyoDRAFT_3117</name>
</gene>
<dbReference type="Gene3D" id="3.40.50.300">
    <property type="entry name" value="P-loop containing nucleotide triphosphate hydrolases"/>
    <property type="match status" value="1"/>
</dbReference>
<accession>H5Y549</accession>
<dbReference type="CDD" id="cd00561">
    <property type="entry name" value="CobA_ACA"/>
    <property type="match status" value="1"/>
</dbReference>
<dbReference type="Proteomes" id="UP000005104">
    <property type="component" value="Chromosome"/>
</dbReference>
<protein>
    <submittedName>
        <fullName evidence="1">Cob(I)alamin adenosyltransferase</fullName>
    </submittedName>
</protein>
<dbReference type="PANTHER" id="PTHR46638">
    <property type="entry name" value="CORRINOID ADENOSYLTRANSFERASE"/>
    <property type="match status" value="1"/>
</dbReference>
<dbReference type="PIRSF" id="PIRSF015617">
    <property type="entry name" value="Adensltrnsf_CobA"/>
    <property type="match status" value="1"/>
</dbReference>
<dbReference type="HOGENOM" id="CLU_088595_2_0_9"/>
<dbReference type="EMBL" id="CM001441">
    <property type="protein sequence ID" value="EHQ90153.1"/>
    <property type="molecule type" value="Genomic_DNA"/>
</dbReference>
<evidence type="ECO:0000313" key="2">
    <source>
        <dbReference type="Proteomes" id="UP000005104"/>
    </source>
</evidence>
<evidence type="ECO:0000313" key="1">
    <source>
        <dbReference type="EMBL" id="EHQ90153.1"/>
    </source>
</evidence>
<name>H5Y549_9FIRM</name>
<organism evidence="1 2">
    <name type="scientific">Desulfosporosinus youngiae DSM 17734</name>
    <dbReference type="NCBI Taxonomy" id="768710"/>
    <lineage>
        <taxon>Bacteria</taxon>
        <taxon>Bacillati</taxon>
        <taxon>Bacillota</taxon>
        <taxon>Clostridia</taxon>
        <taxon>Eubacteriales</taxon>
        <taxon>Desulfitobacteriaceae</taxon>
        <taxon>Desulfosporosinus</taxon>
    </lineage>
</organism>
<dbReference type="SUPFAM" id="SSF52540">
    <property type="entry name" value="P-loop containing nucleoside triphosphate hydrolases"/>
    <property type="match status" value="1"/>
</dbReference>
<dbReference type="Pfam" id="PF02572">
    <property type="entry name" value="CobA_CobO_BtuR"/>
    <property type="match status" value="1"/>
</dbReference>
<dbReference type="STRING" id="768710.DesyoDRAFT_3117"/>
<dbReference type="NCBIfam" id="NF004637">
    <property type="entry name" value="PRK05986.1"/>
    <property type="match status" value="1"/>
</dbReference>